<evidence type="ECO:0000313" key="5">
    <source>
        <dbReference type="Proteomes" id="UP000034471"/>
    </source>
</evidence>
<dbReference type="Proteomes" id="UP000034471">
    <property type="component" value="Unassembled WGS sequence"/>
</dbReference>
<protein>
    <recommendedName>
        <fullName evidence="3">Carbohydrate kinase PfkB domain-containing protein</fullName>
    </recommendedName>
</protein>
<dbReference type="PANTHER" id="PTHR10584">
    <property type="entry name" value="SUGAR KINASE"/>
    <property type="match status" value="1"/>
</dbReference>
<evidence type="ECO:0000256" key="1">
    <source>
        <dbReference type="ARBA" id="ARBA00022679"/>
    </source>
</evidence>
<dbReference type="GO" id="GO:0016301">
    <property type="term" value="F:kinase activity"/>
    <property type="evidence" value="ECO:0007669"/>
    <property type="project" value="UniProtKB-KW"/>
</dbReference>
<keyword evidence="2" id="KW-0418">Kinase</keyword>
<dbReference type="STRING" id="1618481.US54_C0022G0002"/>
<dbReference type="EMBL" id="LBTJ01000022">
    <property type="protein sequence ID" value="KKQ37930.1"/>
    <property type="molecule type" value="Genomic_DNA"/>
</dbReference>
<evidence type="ECO:0000256" key="2">
    <source>
        <dbReference type="ARBA" id="ARBA00022777"/>
    </source>
</evidence>
<sequence length="273" mass="30581">MKTIRYAAIGDIGIDIYPKLGKRFPGGMALNSAYHAHATLADSSVVSAVGDDAEARFIRNFLKKNTILAEALEVVHGKTDTVEITLDARARPQYGTWNLGVLTKYRLTKKQKQYLHTQDTAVAVHLPQLRRMFDDFASLTLPHTLKVADFTDLSEHKGNQDILREYVDCFNVFALSIDEKIEERLDSFEEFVVKNSKIGVALLGEKGSKVFHNRKQYAQHAIKTNIVDTTGAGDAYLATFLVEYFQDMPISYAMKKATNAASWVIQKYGAVQL</sequence>
<dbReference type="InterPro" id="IPR029056">
    <property type="entry name" value="Ribokinase-like"/>
</dbReference>
<dbReference type="InterPro" id="IPR011611">
    <property type="entry name" value="PfkB_dom"/>
</dbReference>
<dbReference type="SUPFAM" id="SSF53613">
    <property type="entry name" value="Ribokinase-like"/>
    <property type="match status" value="1"/>
</dbReference>
<evidence type="ECO:0000313" key="4">
    <source>
        <dbReference type="EMBL" id="KKQ37930.1"/>
    </source>
</evidence>
<feature type="domain" description="Carbohydrate kinase PfkB" evidence="3">
    <location>
        <begin position="179"/>
        <end position="270"/>
    </location>
</feature>
<dbReference type="Pfam" id="PF00294">
    <property type="entry name" value="PfkB"/>
    <property type="match status" value="2"/>
</dbReference>
<evidence type="ECO:0000259" key="3">
    <source>
        <dbReference type="Pfam" id="PF00294"/>
    </source>
</evidence>
<gene>
    <name evidence="4" type="ORF">US54_C0022G0002</name>
</gene>
<comment type="caution">
    <text evidence="4">The sequence shown here is derived from an EMBL/GenBank/DDBJ whole genome shotgun (WGS) entry which is preliminary data.</text>
</comment>
<feature type="domain" description="Carbohydrate kinase PfkB" evidence="3">
    <location>
        <begin position="22"/>
        <end position="87"/>
    </location>
</feature>
<dbReference type="Gene3D" id="3.40.1190.20">
    <property type="match status" value="1"/>
</dbReference>
<dbReference type="AlphaFoldDB" id="A0A0G0HHB0"/>
<organism evidence="4 5">
    <name type="scientific">Candidatus Roizmanbacteria bacterium GW2011_GWA2_37_7</name>
    <dbReference type="NCBI Taxonomy" id="1618481"/>
    <lineage>
        <taxon>Bacteria</taxon>
        <taxon>Candidatus Roizmaniibacteriota</taxon>
    </lineage>
</organism>
<reference evidence="4 5" key="1">
    <citation type="journal article" date="2015" name="Nature">
        <title>rRNA introns, odd ribosomes, and small enigmatic genomes across a large radiation of phyla.</title>
        <authorList>
            <person name="Brown C.T."/>
            <person name="Hug L.A."/>
            <person name="Thomas B.C."/>
            <person name="Sharon I."/>
            <person name="Castelle C.J."/>
            <person name="Singh A."/>
            <person name="Wilkins M.J."/>
            <person name="Williams K.H."/>
            <person name="Banfield J.F."/>
        </authorList>
    </citation>
    <scope>NUCLEOTIDE SEQUENCE [LARGE SCALE GENOMIC DNA]</scope>
</reference>
<accession>A0A0G0HHB0</accession>
<name>A0A0G0HHB0_9BACT</name>
<proteinExistence type="predicted"/>
<dbReference type="PANTHER" id="PTHR10584:SF166">
    <property type="entry name" value="RIBOKINASE"/>
    <property type="match status" value="1"/>
</dbReference>
<keyword evidence="1" id="KW-0808">Transferase</keyword>